<sequence>MSELIISNVDDRFQIESFIIDKLSTVGAGILDSRHPSFTNEEKLKILRMKYWDDFVADATETGHFISTQNGKIKVAIRTVNQDISVIAGYIFESLTVRLANEVNRRFGYDIFKWSTSRKRLSSRFYSKYQTVGVGFPMTNQTFPGYYNPNFRQFDVMFLTMNEELGRPEPATIVNTTIPAGVQIKAITSNELTNIIEPLISGQYNNVITYLRHPSGEHSYEVCIREIKKLYRNGKITGFQKEKLEDSIGYPEMFGIYQRDVDDYYHFIRAWYNENAKEDDNILKAIGMQAQEVRNGSSFITVI</sequence>
<accession>A0A1Y5Z3A1</accession>
<dbReference type="EMBL" id="FWZD01000033">
    <property type="protein sequence ID" value="SMD78461.1"/>
    <property type="molecule type" value="Genomic_DNA"/>
</dbReference>
<reference evidence="2" key="1">
    <citation type="submission" date="2017-04" db="EMBL/GenBank/DDBJ databases">
        <authorList>
            <person name="Criscuolo A."/>
        </authorList>
    </citation>
    <scope>NUCLEOTIDE SEQUENCE [LARGE SCALE GENOMIC DNA]</scope>
</reference>
<gene>
    <name evidence="1" type="ORF">BACERE00185_01014</name>
</gene>
<dbReference type="AlphaFoldDB" id="A0A1Y5Z3A1"/>
<proteinExistence type="predicted"/>
<dbReference type="RefSeq" id="WP_088027797.1">
    <property type="nucleotide sequence ID" value="NZ_FWZD01000033.1"/>
</dbReference>
<evidence type="ECO:0000313" key="2">
    <source>
        <dbReference type="Proteomes" id="UP000194439"/>
    </source>
</evidence>
<name>A0A1Y5Z3A1_9BACI</name>
<organism evidence="1 2">
    <name type="scientific">Bacillus mobilis</name>
    <dbReference type="NCBI Taxonomy" id="2026190"/>
    <lineage>
        <taxon>Bacteria</taxon>
        <taxon>Bacillati</taxon>
        <taxon>Bacillota</taxon>
        <taxon>Bacilli</taxon>
        <taxon>Bacillales</taxon>
        <taxon>Bacillaceae</taxon>
        <taxon>Bacillus</taxon>
        <taxon>Bacillus cereus group</taxon>
    </lineage>
</organism>
<protein>
    <submittedName>
        <fullName evidence="1">Uncharacterized protein</fullName>
    </submittedName>
</protein>
<evidence type="ECO:0000313" key="1">
    <source>
        <dbReference type="EMBL" id="SMD78461.1"/>
    </source>
</evidence>
<dbReference type="Proteomes" id="UP000194439">
    <property type="component" value="Unassembled WGS sequence"/>
</dbReference>